<dbReference type="Gramene" id="KOM54650">
    <property type="protein sequence ID" value="KOM54650"/>
    <property type="gene ID" value="LR48_Vigan10g054200"/>
</dbReference>
<name>A0A0L9VHV5_PHAAN</name>
<organism evidence="1 2">
    <name type="scientific">Phaseolus angularis</name>
    <name type="common">Azuki bean</name>
    <name type="synonym">Vigna angularis</name>
    <dbReference type="NCBI Taxonomy" id="3914"/>
    <lineage>
        <taxon>Eukaryota</taxon>
        <taxon>Viridiplantae</taxon>
        <taxon>Streptophyta</taxon>
        <taxon>Embryophyta</taxon>
        <taxon>Tracheophyta</taxon>
        <taxon>Spermatophyta</taxon>
        <taxon>Magnoliopsida</taxon>
        <taxon>eudicotyledons</taxon>
        <taxon>Gunneridae</taxon>
        <taxon>Pentapetalae</taxon>
        <taxon>rosids</taxon>
        <taxon>fabids</taxon>
        <taxon>Fabales</taxon>
        <taxon>Fabaceae</taxon>
        <taxon>Papilionoideae</taxon>
        <taxon>50 kb inversion clade</taxon>
        <taxon>NPAAA clade</taxon>
        <taxon>indigoferoid/millettioid clade</taxon>
        <taxon>Phaseoleae</taxon>
        <taxon>Vigna</taxon>
    </lineage>
</organism>
<reference evidence="2" key="1">
    <citation type="journal article" date="2015" name="Proc. Natl. Acad. Sci. U.S.A.">
        <title>Genome sequencing of adzuki bean (Vigna angularis) provides insight into high starch and low fat accumulation and domestication.</title>
        <authorList>
            <person name="Yang K."/>
            <person name="Tian Z."/>
            <person name="Chen C."/>
            <person name="Luo L."/>
            <person name="Zhao B."/>
            <person name="Wang Z."/>
            <person name="Yu L."/>
            <person name="Li Y."/>
            <person name="Sun Y."/>
            <person name="Li W."/>
            <person name="Chen Y."/>
            <person name="Li Y."/>
            <person name="Zhang Y."/>
            <person name="Ai D."/>
            <person name="Zhao J."/>
            <person name="Shang C."/>
            <person name="Ma Y."/>
            <person name="Wu B."/>
            <person name="Wang M."/>
            <person name="Gao L."/>
            <person name="Sun D."/>
            <person name="Zhang P."/>
            <person name="Guo F."/>
            <person name="Wang W."/>
            <person name="Li Y."/>
            <person name="Wang J."/>
            <person name="Varshney R.K."/>
            <person name="Wang J."/>
            <person name="Ling H.Q."/>
            <person name="Wan P."/>
        </authorList>
    </citation>
    <scope>NUCLEOTIDE SEQUENCE</scope>
    <source>
        <strain evidence="2">cv. Jingnong 6</strain>
    </source>
</reference>
<sequence length="88" mass="10200">MVHYRDVGFEISGGGRRWKRWRNSEKWFLVGFASRSMEKRFLVVTAILAFLDLQVKVKEGDREEIHGGALDAVWVFLGWVFIGNISKV</sequence>
<gene>
    <name evidence="1" type="ORF">LR48_Vigan10g054200</name>
</gene>
<evidence type="ECO:0000313" key="1">
    <source>
        <dbReference type="EMBL" id="KOM54650.1"/>
    </source>
</evidence>
<dbReference type="Proteomes" id="UP000053144">
    <property type="component" value="Chromosome 10"/>
</dbReference>
<dbReference type="AlphaFoldDB" id="A0A0L9VHV5"/>
<proteinExistence type="predicted"/>
<dbReference type="EMBL" id="CM003380">
    <property type="protein sequence ID" value="KOM54650.1"/>
    <property type="molecule type" value="Genomic_DNA"/>
</dbReference>
<evidence type="ECO:0000313" key="2">
    <source>
        <dbReference type="Proteomes" id="UP000053144"/>
    </source>
</evidence>
<protein>
    <submittedName>
        <fullName evidence="1">Uncharacterized protein</fullName>
    </submittedName>
</protein>
<accession>A0A0L9VHV5</accession>